<reference evidence="7 8" key="1">
    <citation type="submission" date="2018-06" db="EMBL/GenBank/DDBJ databases">
        <authorList>
            <consortium name="Pathogen Informatics"/>
            <person name="Doyle S."/>
        </authorList>
    </citation>
    <scope>NUCLEOTIDE SEQUENCE [LARGE SCALE GENOMIC DNA]</scope>
    <source>
        <strain evidence="7 8">NCTC11532</strain>
    </source>
</reference>
<keyword evidence="3 6" id="KW-1133">Transmembrane helix</keyword>
<dbReference type="GO" id="GO:0009403">
    <property type="term" value="P:toxin biosynthetic process"/>
    <property type="evidence" value="ECO:0007669"/>
    <property type="project" value="InterPro"/>
</dbReference>
<dbReference type="OrthoDB" id="9810601at2"/>
<feature type="region of interest" description="Disordered" evidence="5">
    <location>
        <begin position="175"/>
        <end position="251"/>
    </location>
</feature>
<dbReference type="STRING" id="1122170.GCA_000701265_01127"/>
<evidence type="ECO:0000256" key="3">
    <source>
        <dbReference type="ARBA" id="ARBA00022989"/>
    </source>
</evidence>
<dbReference type="GO" id="GO:0016020">
    <property type="term" value="C:membrane"/>
    <property type="evidence" value="ECO:0007669"/>
    <property type="project" value="UniProtKB-SubCell"/>
</dbReference>
<feature type="transmembrane region" description="Helical" evidence="6">
    <location>
        <begin position="6"/>
        <end position="25"/>
    </location>
</feature>
<feature type="transmembrane region" description="Helical" evidence="6">
    <location>
        <begin position="108"/>
        <end position="129"/>
    </location>
</feature>
<dbReference type="Proteomes" id="UP000255297">
    <property type="component" value="Unassembled WGS sequence"/>
</dbReference>
<keyword evidence="4 6" id="KW-0472">Membrane</keyword>
<sequence length="251" mass="27727">MNIVLNWVDFVFLIIFVLSIIFGLIRGFIRGVVSLLFLIAAVYLGLKYAPQLAEHFTNRGGSDQDISYLILIAMFLLIFIVTMAVGALVNYLLTLIFLFSELGFIDGLLGAIFGIIRAAIITIIIIYIVQLTPSANEPVWRQSKFVMYFQPITEWIVNQISPTLHDFKEKMNKTIEKIEPKNTKPTQTTPTNTTPINKTPSKTVPLKPAPTNQPPTKSVNSTGPTNMGPVNPGPANTVPANSIPENSVPNQ</sequence>
<accession>A0A378LQG9</accession>
<feature type="compositionally biased region" description="Polar residues" evidence="5">
    <location>
        <begin position="238"/>
        <end position="251"/>
    </location>
</feature>
<evidence type="ECO:0000313" key="8">
    <source>
        <dbReference type="Proteomes" id="UP000255297"/>
    </source>
</evidence>
<evidence type="ECO:0000256" key="5">
    <source>
        <dbReference type="SAM" id="MobiDB-lite"/>
    </source>
</evidence>
<evidence type="ECO:0000256" key="1">
    <source>
        <dbReference type="ARBA" id="ARBA00004141"/>
    </source>
</evidence>
<dbReference type="EMBL" id="UGPB01000001">
    <property type="protein sequence ID" value="STY29176.1"/>
    <property type="molecule type" value="Genomic_DNA"/>
</dbReference>
<dbReference type="InterPro" id="IPR052719">
    <property type="entry name" value="CvpA-like"/>
</dbReference>
<name>A0A378LQG9_9GAMM</name>
<dbReference type="PANTHER" id="PTHR36926">
    <property type="entry name" value="COLICIN V PRODUCTION PROTEIN"/>
    <property type="match status" value="1"/>
</dbReference>
<evidence type="ECO:0000256" key="6">
    <source>
        <dbReference type="SAM" id="Phobius"/>
    </source>
</evidence>
<dbReference type="AlphaFoldDB" id="A0A378LQG9"/>
<dbReference type="Pfam" id="PF02674">
    <property type="entry name" value="Colicin_V"/>
    <property type="match status" value="1"/>
</dbReference>
<comment type="subcellular location">
    <subcellularLocation>
        <location evidence="1">Membrane</location>
        <topology evidence="1">Multi-pass membrane protein</topology>
    </subcellularLocation>
</comment>
<evidence type="ECO:0000256" key="2">
    <source>
        <dbReference type="ARBA" id="ARBA00022692"/>
    </source>
</evidence>
<dbReference type="PANTHER" id="PTHR36926:SF1">
    <property type="entry name" value="COLICIN V PRODUCTION PROTEIN"/>
    <property type="match status" value="1"/>
</dbReference>
<organism evidence="7 8">
    <name type="scientific">Legionella wadsworthii</name>
    <dbReference type="NCBI Taxonomy" id="28088"/>
    <lineage>
        <taxon>Bacteria</taxon>
        <taxon>Pseudomonadati</taxon>
        <taxon>Pseudomonadota</taxon>
        <taxon>Gammaproteobacteria</taxon>
        <taxon>Legionellales</taxon>
        <taxon>Legionellaceae</taxon>
        <taxon>Legionella</taxon>
    </lineage>
</organism>
<feature type="transmembrane region" description="Helical" evidence="6">
    <location>
        <begin position="32"/>
        <end position="49"/>
    </location>
</feature>
<feature type="transmembrane region" description="Helical" evidence="6">
    <location>
        <begin position="69"/>
        <end position="99"/>
    </location>
</feature>
<keyword evidence="8" id="KW-1185">Reference proteome</keyword>
<gene>
    <name evidence="7" type="primary">cvpA</name>
    <name evidence="7" type="ORF">NCTC11532_01359</name>
</gene>
<evidence type="ECO:0000313" key="7">
    <source>
        <dbReference type="EMBL" id="STY29176.1"/>
    </source>
</evidence>
<dbReference type="RefSeq" id="WP_031565982.1">
    <property type="nucleotide sequence ID" value="NZ_CAAAIS010000003.1"/>
</dbReference>
<dbReference type="InterPro" id="IPR003825">
    <property type="entry name" value="Colicin-V_CvpA"/>
</dbReference>
<keyword evidence="2 6" id="KW-0812">Transmembrane</keyword>
<feature type="compositionally biased region" description="Low complexity" evidence="5">
    <location>
        <begin position="183"/>
        <end position="203"/>
    </location>
</feature>
<protein>
    <submittedName>
        <fullName evidence="7">Colicin V</fullName>
    </submittedName>
</protein>
<evidence type="ECO:0000256" key="4">
    <source>
        <dbReference type="ARBA" id="ARBA00023136"/>
    </source>
</evidence>
<proteinExistence type="predicted"/>
<feature type="compositionally biased region" description="Polar residues" evidence="5">
    <location>
        <begin position="214"/>
        <end position="225"/>
    </location>
</feature>